<dbReference type="InterPro" id="IPR038499">
    <property type="entry name" value="BRO1_sf"/>
</dbReference>
<evidence type="ECO:0000313" key="5">
    <source>
        <dbReference type="Proteomes" id="UP000308768"/>
    </source>
</evidence>
<dbReference type="GO" id="GO:0005768">
    <property type="term" value="C:endosome"/>
    <property type="evidence" value="ECO:0007669"/>
    <property type="project" value="TreeGrafter"/>
</dbReference>
<dbReference type="STRING" id="331657.A0A4U0XHD9"/>
<evidence type="ECO:0000256" key="2">
    <source>
        <dbReference type="SAM" id="MobiDB-lite"/>
    </source>
</evidence>
<dbReference type="Gene3D" id="1.25.40.280">
    <property type="entry name" value="alix/aip1 like domains"/>
    <property type="match status" value="1"/>
</dbReference>
<gene>
    <name evidence="4" type="ORF">B0A49_06579</name>
</gene>
<dbReference type="Proteomes" id="UP000308768">
    <property type="component" value="Unassembled WGS sequence"/>
</dbReference>
<accession>A0A4U0XHD9</accession>
<dbReference type="OrthoDB" id="64867at2759"/>
<dbReference type="AlphaFoldDB" id="A0A4U0XHD9"/>
<protein>
    <recommendedName>
        <fullName evidence="3">BRO1 domain-containing protein</fullName>
    </recommendedName>
</protein>
<keyword evidence="5" id="KW-1185">Reference proteome</keyword>
<dbReference type="InterPro" id="IPR025304">
    <property type="entry name" value="ALIX_V_dom"/>
</dbReference>
<feature type="compositionally biased region" description="Basic and acidic residues" evidence="2">
    <location>
        <begin position="744"/>
        <end position="764"/>
    </location>
</feature>
<organism evidence="4 5">
    <name type="scientific">Cryomyces minteri</name>
    <dbReference type="NCBI Taxonomy" id="331657"/>
    <lineage>
        <taxon>Eukaryota</taxon>
        <taxon>Fungi</taxon>
        <taxon>Dikarya</taxon>
        <taxon>Ascomycota</taxon>
        <taxon>Pezizomycotina</taxon>
        <taxon>Dothideomycetes</taxon>
        <taxon>Dothideomycetes incertae sedis</taxon>
        <taxon>Cryomyces</taxon>
    </lineage>
</organism>
<comment type="caution">
    <text evidence="4">The sequence shown here is derived from an EMBL/GenBank/DDBJ whole genome shotgun (WGS) entry which is preliminary data.</text>
</comment>
<proteinExistence type="inferred from homology"/>
<feature type="compositionally biased region" description="Gly residues" evidence="2">
    <location>
        <begin position="803"/>
        <end position="819"/>
    </location>
</feature>
<evidence type="ECO:0000256" key="1">
    <source>
        <dbReference type="ARBA" id="ARBA00038154"/>
    </source>
</evidence>
<dbReference type="SMART" id="SM01041">
    <property type="entry name" value="BRO1"/>
    <property type="match status" value="1"/>
</dbReference>
<feature type="region of interest" description="Disordered" evidence="2">
    <location>
        <begin position="737"/>
        <end position="771"/>
    </location>
</feature>
<comment type="similarity">
    <text evidence="1">Belongs to the palA/RIM20 family.</text>
</comment>
<dbReference type="PROSITE" id="PS51180">
    <property type="entry name" value="BRO1"/>
    <property type="match status" value="1"/>
</dbReference>
<dbReference type="Gene3D" id="1.20.120.560">
    <property type="entry name" value="alix/aip1 in complex with the ypdl late domain"/>
    <property type="match status" value="1"/>
</dbReference>
<feature type="domain" description="BRO1" evidence="3">
    <location>
        <begin position="4"/>
        <end position="397"/>
    </location>
</feature>
<sequence>MASNILVLPFRKTHPVSLSAAIKQYISTKYDQHPDMFARDLELIDQLRSAAILAVEPHVTGIRKIQAYAAQLVWMGGKFPIDIGADFTWYPALGYNTARPMSQNNLRFELANILYNLAAMYSQLAFSSNRSTSEGLKAASNYFCLSAGVISHLKTEIVPEMRSTPPEDMDEMTLESLEHLLLAQAQECFWQKAVKDGLKDASIAKLAAKVSDLYNVAGDFGIKSDTISSEWIHHMTAKHHHFAAAAQYRAACDCLEKRKYGEEVARLRDSLACVDEALKETRYINKAVLSDLNGLKNKVQEDLKRAEKDNDLIYLIPVPPKSELKTLDRASMVAAKVPKEVSDSSSMLGDHGEFGRPLFAKLVPYSVHVAASIYADRRDRLVNHIIIDELEGLTNKIHELLQSLHLPGSLQALEKPLGLPPTLIDHAEEIRQQDGINRLQRSTADTEKLKLSDHAVYQEGVQLLRSEEAADDQLRLKYGTQRWSRPTSKDASPKLYKQIAEIDGYLKQAEATDKLIKAKMRENESLLRLLAGSDRDLEDFVPSSRRPTMTARTEREANNLRACLNDLSRLESRRKRKIDALRQKAKADDVTPDLLREAARLEREWPMQPLQAAQFEDFFDARLRRYDADVAALTPEREEQARLLTRLADANAAFSAARAGSDSATRQREEALQKLSAAYTKYKEIIANLDTGRVFYNDLAKLASRFADDARAFAHARRADAAALEADLANAAVASRQAAQLQQQRDEAERRRLDSETRQRERPQEAMQAPVPTRASVLPLSVEGQGTVQGVWHPDMPIRFAGAGTGAGTAAGGGSGGAQEGQQQQVNGLGLGQGRAKDGRWDPGSGVRFG</sequence>
<dbReference type="PANTHER" id="PTHR23030:SF39">
    <property type="entry name" value="PROGRAMMED CELL DEATH 6-INTERACTING PROTEIN"/>
    <property type="match status" value="1"/>
</dbReference>
<dbReference type="InterPro" id="IPR004328">
    <property type="entry name" value="BRO1_dom"/>
</dbReference>
<dbReference type="Gene3D" id="1.20.140.50">
    <property type="entry name" value="alix/aip1 like domains"/>
    <property type="match status" value="1"/>
</dbReference>
<dbReference type="EMBL" id="NAJN01000278">
    <property type="protein sequence ID" value="TKA75671.1"/>
    <property type="molecule type" value="Genomic_DNA"/>
</dbReference>
<dbReference type="PANTHER" id="PTHR23030">
    <property type="entry name" value="PCD6 INTERACTING PROTEIN-RELATED"/>
    <property type="match status" value="1"/>
</dbReference>
<evidence type="ECO:0000259" key="3">
    <source>
        <dbReference type="PROSITE" id="PS51180"/>
    </source>
</evidence>
<dbReference type="Pfam" id="PF03097">
    <property type="entry name" value="BRO1"/>
    <property type="match status" value="1"/>
</dbReference>
<dbReference type="CDD" id="cd09241">
    <property type="entry name" value="BRO1_ScRim20-like"/>
    <property type="match status" value="1"/>
</dbReference>
<name>A0A4U0XHD9_9PEZI</name>
<evidence type="ECO:0000313" key="4">
    <source>
        <dbReference type="EMBL" id="TKA75671.1"/>
    </source>
</evidence>
<reference evidence="4 5" key="1">
    <citation type="submission" date="2017-03" db="EMBL/GenBank/DDBJ databases">
        <title>Genomes of endolithic fungi from Antarctica.</title>
        <authorList>
            <person name="Coleine C."/>
            <person name="Masonjones S."/>
            <person name="Stajich J.E."/>
        </authorList>
    </citation>
    <scope>NUCLEOTIDE SEQUENCE [LARGE SCALE GENOMIC DNA]</scope>
    <source>
        <strain evidence="4 5">CCFEE 5187</strain>
    </source>
</reference>
<dbReference type="Pfam" id="PF13949">
    <property type="entry name" value="ALIX_LYPXL_bnd"/>
    <property type="match status" value="1"/>
</dbReference>
<feature type="region of interest" description="Disordered" evidence="2">
    <location>
        <begin position="803"/>
        <end position="850"/>
    </location>
</feature>